<protein>
    <submittedName>
        <fullName evidence="1">Uncharacterized protein</fullName>
    </submittedName>
</protein>
<dbReference type="Gramene" id="OQU90324">
    <property type="protein sequence ID" value="OQU90324"/>
    <property type="gene ID" value="SORBI_3002G387450"/>
</dbReference>
<evidence type="ECO:0000313" key="2">
    <source>
        <dbReference type="Proteomes" id="UP000000768"/>
    </source>
</evidence>
<proteinExistence type="predicted"/>
<dbReference type="Proteomes" id="UP000000768">
    <property type="component" value="Chromosome 2"/>
</dbReference>
<keyword evidence="2" id="KW-1185">Reference proteome</keyword>
<dbReference type="InParanoid" id="A0A1W0W7E8"/>
<name>A0A1W0W7E8_SORBI</name>
<evidence type="ECO:0000313" key="1">
    <source>
        <dbReference type="EMBL" id="OQU90324.1"/>
    </source>
</evidence>
<sequence>MFGRLLSRRGTKATEGEWETVAFCLSGADRGGLSWRGVRDCSFISTEVGSGEACLLSCYCLAPPRQLKCDKSGRRLYERAGASRYKARSCVVSTKRTILSPFTKEYRVHATNSSIR</sequence>
<gene>
    <name evidence="1" type="ORF">SORBI_3002G387450</name>
</gene>
<accession>A0A1W0W7E8</accession>
<dbReference type="AlphaFoldDB" id="A0A1W0W7E8"/>
<organism evidence="1 2">
    <name type="scientific">Sorghum bicolor</name>
    <name type="common">Sorghum</name>
    <name type="synonym">Sorghum vulgare</name>
    <dbReference type="NCBI Taxonomy" id="4558"/>
    <lineage>
        <taxon>Eukaryota</taxon>
        <taxon>Viridiplantae</taxon>
        <taxon>Streptophyta</taxon>
        <taxon>Embryophyta</taxon>
        <taxon>Tracheophyta</taxon>
        <taxon>Spermatophyta</taxon>
        <taxon>Magnoliopsida</taxon>
        <taxon>Liliopsida</taxon>
        <taxon>Poales</taxon>
        <taxon>Poaceae</taxon>
        <taxon>PACMAD clade</taxon>
        <taxon>Panicoideae</taxon>
        <taxon>Andropogonodae</taxon>
        <taxon>Andropogoneae</taxon>
        <taxon>Sorghinae</taxon>
        <taxon>Sorghum</taxon>
    </lineage>
</organism>
<dbReference type="EMBL" id="CM000761">
    <property type="protein sequence ID" value="OQU90324.1"/>
    <property type="molecule type" value="Genomic_DNA"/>
</dbReference>
<reference evidence="1 2" key="1">
    <citation type="journal article" date="2009" name="Nature">
        <title>The Sorghum bicolor genome and the diversification of grasses.</title>
        <authorList>
            <person name="Paterson A.H."/>
            <person name="Bowers J.E."/>
            <person name="Bruggmann R."/>
            <person name="Dubchak I."/>
            <person name="Grimwood J."/>
            <person name="Gundlach H."/>
            <person name="Haberer G."/>
            <person name="Hellsten U."/>
            <person name="Mitros T."/>
            <person name="Poliakov A."/>
            <person name="Schmutz J."/>
            <person name="Spannagl M."/>
            <person name="Tang H."/>
            <person name="Wang X."/>
            <person name="Wicker T."/>
            <person name="Bharti A.K."/>
            <person name="Chapman J."/>
            <person name="Feltus F.A."/>
            <person name="Gowik U."/>
            <person name="Grigoriev I.V."/>
            <person name="Lyons E."/>
            <person name="Maher C.A."/>
            <person name="Martis M."/>
            <person name="Narechania A."/>
            <person name="Otillar R.P."/>
            <person name="Penning B.W."/>
            <person name="Salamov A.A."/>
            <person name="Wang Y."/>
            <person name="Zhang L."/>
            <person name="Carpita N.C."/>
            <person name="Freeling M."/>
            <person name="Gingle A.R."/>
            <person name="Hash C.T."/>
            <person name="Keller B."/>
            <person name="Klein P."/>
            <person name="Kresovich S."/>
            <person name="McCann M.C."/>
            <person name="Ming R."/>
            <person name="Peterson D.G."/>
            <person name="Mehboob-ur-Rahman"/>
            <person name="Ware D."/>
            <person name="Westhoff P."/>
            <person name="Mayer K.F."/>
            <person name="Messing J."/>
            <person name="Rokhsar D.S."/>
        </authorList>
    </citation>
    <scope>NUCLEOTIDE SEQUENCE [LARGE SCALE GENOMIC DNA]</scope>
    <source>
        <strain evidence="2">cv. BTx623</strain>
    </source>
</reference>
<reference evidence="2" key="2">
    <citation type="journal article" date="2018" name="Plant J.">
        <title>The Sorghum bicolor reference genome: improved assembly, gene annotations, a transcriptome atlas, and signatures of genome organization.</title>
        <authorList>
            <person name="McCormick R.F."/>
            <person name="Truong S.K."/>
            <person name="Sreedasyam A."/>
            <person name="Jenkins J."/>
            <person name="Shu S."/>
            <person name="Sims D."/>
            <person name="Kennedy M."/>
            <person name="Amirebrahimi M."/>
            <person name="Weers B.D."/>
            <person name="McKinley B."/>
            <person name="Mattison A."/>
            <person name="Morishige D.T."/>
            <person name="Grimwood J."/>
            <person name="Schmutz J."/>
            <person name="Mullet J.E."/>
        </authorList>
    </citation>
    <scope>NUCLEOTIDE SEQUENCE [LARGE SCALE GENOMIC DNA]</scope>
    <source>
        <strain evidence="2">cv. BTx623</strain>
    </source>
</reference>